<dbReference type="AlphaFoldDB" id="A0A5C3KGN5"/>
<feature type="domain" description="Exoribonuclease phosphorolytic" evidence="9">
    <location>
        <begin position="155"/>
        <end position="218"/>
    </location>
</feature>
<evidence type="ECO:0000256" key="7">
    <source>
        <dbReference type="ARBA" id="ARBA00077929"/>
    </source>
</evidence>
<organism evidence="10 11">
    <name type="scientific">Coprinopsis marcescibilis</name>
    <name type="common">Agaric fungus</name>
    <name type="synonym">Psathyrella marcescibilis</name>
    <dbReference type="NCBI Taxonomy" id="230819"/>
    <lineage>
        <taxon>Eukaryota</taxon>
        <taxon>Fungi</taxon>
        <taxon>Dikarya</taxon>
        <taxon>Basidiomycota</taxon>
        <taxon>Agaricomycotina</taxon>
        <taxon>Agaricomycetes</taxon>
        <taxon>Agaricomycetidae</taxon>
        <taxon>Agaricales</taxon>
        <taxon>Agaricineae</taxon>
        <taxon>Psathyrellaceae</taxon>
        <taxon>Coprinopsis</taxon>
    </lineage>
</organism>
<gene>
    <name evidence="10" type="ORF">FA15DRAFT_648448</name>
</gene>
<comment type="subcellular location">
    <subcellularLocation>
        <location evidence="1">Cytoplasm</location>
    </subcellularLocation>
    <subcellularLocation>
        <location evidence="2">Nucleus</location>
        <location evidence="2">Nucleolus</location>
    </subcellularLocation>
</comment>
<dbReference type="Pfam" id="PF01138">
    <property type="entry name" value="RNase_PH"/>
    <property type="match status" value="1"/>
</dbReference>
<dbReference type="GO" id="GO:0000176">
    <property type="term" value="C:nuclear exosome (RNase complex)"/>
    <property type="evidence" value="ECO:0007669"/>
    <property type="project" value="UniProtKB-ARBA"/>
</dbReference>
<comment type="similarity">
    <text evidence="3">Belongs to the RNase PH family.</text>
</comment>
<proteinExistence type="inferred from homology"/>
<evidence type="ECO:0000256" key="3">
    <source>
        <dbReference type="ARBA" id="ARBA00006678"/>
    </source>
</evidence>
<dbReference type="InterPro" id="IPR027408">
    <property type="entry name" value="PNPase/RNase_PH_dom_sf"/>
</dbReference>
<dbReference type="GO" id="GO:0000177">
    <property type="term" value="C:cytoplasmic exosome (RNase complex)"/>
    <property type="evidence" value="ECO:0007669"/>
    <property type="project" value="TreeGrafter"/>
</dbReference>
<dbReference type="InterPro" id="IPR050080">
    <property type="entry name" value="RNase_PH"/>
</dbReference>
<sequence>MGSRIEILNEAGFRSDGRRQHELRDLNIDLSRHGEADGSALISHGLTQVLVSVHGPREAKMRSHTFHDRANINVEVTVASFSTGERRKRLRGDKRILEFAATIKATFEPVIRTSLYPRSQIDIYIQVLQQDGGTLQTCINGTTLALINAGIPMTDFVCAISGGVHSTSPMLDLTTLEENDIPHVTVAVMPKAKKVVLVTMETRLHVDRFEEILNLARDAGSILHREMKEAVLNRSISLVSTAGPAQLREKGEDDMNVDY</sequence>
<dbReference type="InterPro" id="IPR015847">
    <property type="entry name" value="ExoRNase_PH_dom2"/>
</dbReference>
<dbReference type="Proteomes" id="UP000307440">
    <property type="component" value="Unassembled WGS sequence"/>
</dbReference>
<protein>
    <recommendedName>
        <fullName evidence="7">Ribosomal RNA-processing protein 41</fullName>
    </recommendedName>
</protein>
<reference evidence="10 11" key="1">
    <citation type="journal article" date="2019" name="Nat. Ecol. Evol.">
        <title>Megaphylogeny resolves global patterns of mushroom evolution.</title>
        <authorList>
            <person name="Varga T."/>
            <person name="Krizsan K."/>
            <person name="Foldi C."/>
            <person name="Dima B."/>
            <person name="Sanchez-Garcia M."/>
            <person name="Sanchez-Ramirez S."/>
            <person name="Szollosi G.J."/>
            <person name="Szarkandi J.G."/>
            <person name="Papp V."/>
            <person name="Albert L."/>
            <person name="Andreopoulos W."/>
            <person name="Angelini C."/>
            <person name="Antonin V."/>
            <person name="Barry K.W."/>
            <person name="Bougher N.L."/>
            <person name="Buchanan P."/>
            <person name="Buyck B."/>
            <person name="Bense V."/>
            <person name="Catcheside P."/>
            <person name="Chovatia M."/>
            <person name="Cooper J."/>
            <person name="Damon W."/>
            <person name="Desjardin D."/>
            <person name="Finy P."/>
            <person name="Geml J."/>
            <person name="Haridas S."/>
            <person name="Hughes K."/>
            <person name="Justo A."/>
            <person name="Karasinski D."/>
            <person name="Kautmanova I."/>
            <person name="Kiss B."/>
            <person name="Kocsube S."/>
            <person name="Kotiranta H."/>
            <person name="LaButti K.M."/>
            <person name="Lechner B.E."/>
            <person name="Liimatainen K."/>
            <person name="Lipzen A."/>
            <person name="Lukacs Z."/>
            <person name="Mihaltcheva S."/>
            <person name="Morgado L.N."/>
            <person name="Niskanen T."/>
            <person name="Noordeloos M.E."/>
            <person name="Ohm R.A."/>
            <person name="Ortiz-Santana B."/>
            <person name="Ovrebo C."/>
            <person name="Racz N."/>
            <person name="Riley R."/>
            <person name="Savchenko A."/>
            <person name="Shiryaev A."/>
            <person name="Soop K."/>
            <person name="Spirin V."/>
            <person name="Szebenyi C."/>
            <person name="Tomsovsky M."/>
            <person name="Tulloss R.E."/>
            <person name="Uehling J."/>
            <person name="Grigoriev I.V."/>
            <person name="Vagvolgyi C."/>
            <person name="Papp T."/>
            <person name="Martin F.M."/>
            <person name="Miettinen O."/>
            <person name="Hibbett D.S."/>
            <person name="Nagy L.G."/>
        </authorList>
    </citation>
    <scope>NUCLEOTIDE SEQUENCE [LARGE SCALE GENOMIC DNA]</scope>
    <source>
        <strain evidence="10 11">CBS 121175</strain>
    </source>
</reference>
<name>A0A5C3KGN5_COPMA</name>
<dbReference type="FunFam" id="3.30.230.70:FF:000004">
    <property type="entry name" value="Exosome complex component Rrp41"/>
    <property type="match status" value="1"/>
</dbReference>
<evidence type="ECO:0000256" key="4">
    <source>
        <dbReference type="ARBA" id="ARBA00022490"/>
    </source>
</evidence>
<dbReference type="PANTHER" id="PTHR11953:SF0">
    <property type="entry name" value="EXOSOME COMPLEX COMPONENT RRP41"/>
    <property type="match status" value="1"/>
</dbReference>
<comment type="subunit">
    <text evidence="6">Component of the RNA exosome complex. Specifically part of the catalytically inactive RNA exosome core complex (Exo-9) which may associate with the catalytic subunits RRP6 and DIS3 in cytoplasmic- and nuclear-specific RNA exosome complex forms. Exo-9 is formed by a hexameric base ring of RNase PH domain-containing subunits and a cap ring consisting of CSL4, RRP4 and RRP40.</text>
</comment>
<dbReference type="SUPFAM" id="SSF55666">
    <property type="entry name" value="Ribonuclease PH domain 2-like"/>
    <property type="match status" value="1"/>
</dbReference>
<evidence type="ECO:0000256" key="1">
    <source>
        <dbReference type="ARBA" id="ARBA00004496"/>
    </source>
</evidence>
<dbReference type="CDD" id="cd11370">
    <property type="entry name" value="RNase_PH_RRP41"/>
    <property type="match status" value="1"/>
</dbReference>
<dbReference type="GO" id="GO:0071028">
    <property type="term" value="P:nuclear mRNA surveillance"/>
    <property type="evidence" value="ECO:0007669"/>
    <property type="project" value="TreeGrafter"/>
</dbReference>
<dbReference type="GO" id="GO:0034475">
    <property type="term" value="P:U4 snRNA 3'-end processing"/>
    <property type="evidence" value="ECO:0007669"/>
    <property type="project" value="TreeGrafter"/>
</dbReference>
<keyword evidence="11" id="KW-1185">Reference proteome</keyword>
<evidence type="ECO:0000256" key="5">
    <source>
        <dbReference type="ARBA" id="ARBA00022835"/>
    </source>
</evidence>
<evidence type="ECO:0000313" key="10">
    <source>
        <dbReference type="EMBL" id="TFK19359.1"/>
    </source>
</evidence>
<dbReference type="GO" id="GO:0003723">
    <property type="term" value="F:RNA binding"/>
    <property type="evidence" value="ECO:0007669"/>
    <property type="project" value="TreeGrafter"/>
</dbReference>
<dbReference type="GO" id="GO:0071051">
    <property type="term" value="P:poly(A)-dependent snoRNA 3'-end processing"/>
    <property type="evidence" value="ECO:0007669"/>
    <property type="project" value="TreeGrafter"/>
</dbReference>
<keyword evidence="4" id="KW-0963">Cytoplasm</keyword>
<dbReference type="EMBL" id="ML210344">
    <property type="protein sequence ID" value="TFK19359.1"/>
    <property type="molecule type" value="Genomic_DNA"/>
</dbReference>
<evidence type="ECO:0000256" key="2">
    <source>
        <dbReference type="ARBA" id="ARBA00004604"/>
    </source>
</evidence>
<dbReference type="GO" id="GO:0005730">
    <property type="term" value="C:nucleolus"/>
    <property type="evidence" value="ECO:0007669"/>
    <property type="project" value="UniProtKB-SubCell"/>
</dbReference>
<evidence type="ECO:0000256" key="6">
    <source>
        <dbReference type="ARBA" id="ARBA00063066"/>
    </source>
</evidence>
<dbReference type="InterPro" id="IPR001247">
    <property type="entry name" value="ExoRNase_PH_dom1"/>
</dbReference>
<dbReference type="Pfam" id="PF03725">
    <property type="entry name" value="RNase_PH_C"/>
    <property type="match status" value="1"/>
</dbReference>
<dbReference type="GO" id="GO:0016075">
    <property type="term" value="P:rRNA catabolic process"/>
    <property type="evidence" value="ECO:0007669"/>
    <property type="project" value="TreeGrafter"/>
</dbReference>
<dbReference type="Gene3D" id="3.30.230.70">
    <property type="entry name" value="GHMP Kinase, N-terminal domain"/>
    <property type="match status" value="1"/>
</dbReference>
<dbReference type="STRING" id="230819.A0A5C3KGN5"/>
<dbReference type="InterPro" id="IPR036345">
    <property type="entry name" value="ExoRNase_PH_dom2_sf"/>
</dbReference>
<feature type="domain" description="Exoribonuclease phosphorolytic" evidence="8">
    <location>
        <begin position="22"/>
        <end position="152"/>
    </location>
</feature>
<accession>A0A5C3KGN5</accession>
<dbReference type="OrthoDB" id="437922at2759"/>
<evidence type="ECO:0000259" key="9">
    <source>
        <dbReference type="Pfam" id="PF03725"/>
    </source>
</evidence>
<keyword evidence="5" id="KW-0271">Exosome</keyword>
<evidence type="ECO:0000313" key="11">
    <source>
        <dbReference type="Proteomes" id="UP000307440"/>
    </source>
</evidence>
<dbReference type="PANTHER" id="PTHR11953">
    <property type="entry name" value="EXOSOME COMPLEX COMPONENT"/>
    <property type="match status" value="1"/>
</dbReference>
<evidence type="ECO:0000259" key="8">
    <source>
        <dbReference type="Pfam" id="PF01138"/>
    </source>
</evidence>
<dbReference type="InterPro" id="IPR020568">
    <property type="entry name" value="Ribosomal_Su5_D2-typ_SF"/>
</dbReference>
<dbReference type="SUPFAM" id="SSF54211">
    <property type="entry name" value="Ribosomal protein S5 domain 2-like"/>
    <property type="match status" value="1"/>
</dbReference>